<organism evidence="2 3">
    <name type="scientific">Coffea arabica</name>
    <name type="common">Arabian coffee</name>
    <dbReference type="NCBI Taxonomy" id="13443"/>
    <lineage>
        <taxon>Eukaryota</taxon>
        <taxon>Viridiplantae</taxon>
        <taxon>Streptophyta</taxon>
        <taxon>Embryophyta</taxon>
        <taxon>Tracheophyta</taxon>
        <taxon>Spermatophyta</taxon>
        <taxon>Magnoliopsida</taxon>
        <taxon>eudicotyledons</taxon>
        <taxon>Gunneridae</taxon>
        <taxon>Pentapetalae</taxon>
        <taxon>asterids</taxon>
        <taxon>lamiids</taxon>
        <taxon>Gentianales</taxon>
        <taxon>Rubiaceae</taxon>
        <taxon>Ixoroideae</taxon>
        <taxon>Gardenieae complex</taxon>
        <taxon>Bertiereae - Coffeeae clade</taxon>
        <taxon>Coffeeae</taxon>
        <taxon>Coffea</taxon>
    </lineage>
</organism>
<dbReference type="Proteomes" id="UP001652660">
    <property type="component" value="Chromosome 8c"/>
</dbReference>
<evidence type="ECO:0000313" key="3">
    <source>
        <dbReference type="RefSeq" id="XP_071919960.1"/>
    </source>
</evidence>
<feature type="compositionally biased region" description="Basic residues" evidence="1">
    <location>
        <begin position="179"/>
        <end position="188"/>
    </location>
</feature>
<proteinExistence type="predicted"/>
<evidence type="ECO:0000256" key="1">
    <source>
        <dbReference type="SAM" id="MobiDB-lite"/>
    </source>
</evidence>
<dbReference type="PANTHER" id="PTHR34190">
    <property type="entry name" value="EXPRESSED PROTEIN"/>
    <property type="match status" value="1"/>
</dbReference>
<keyword evidence="2" id="KW-1185">Reference proteome</keyword>
<feature type="compositionally biased region" description="Polar residues" evidence="1">
    <location>
        <begin position="125"/>
        <end position="147"/>
    </location>
</feature>
<feature type="region of interest" description="Disordered" evidence="1">
    <location>
        <begin position="105"/>
        <end position="201"/>
    </location>
</feature>
<sequence length="201" mass="22309">MGNDEDEYQGQTEVSRPLLSRLNRLGSLMKRLGGRKNLWANKSSTKDDTNTSADRLDGRCFMPLNVAIQEPCSKGSLLDRIASLEDRLVQLCLEIECYRKSCSSSVYTSSGASSSSNSGSKTERISSYPTFSSKQNPQCKEQTQVPISTIPHEFEPQKLKVSSSIKQHPKPQGSSRDKKTGRKGKKKNLTPSWPHLKILGC</sequence>
<protein>
    <submittedName>
        <fullName evidence="3">Uncharacterized protein</fullName>
    </submittedName>
</protein>
<dbReference type="PANTHER" id="PTHR34190:SF3">
    <property type="entry name" value="MICROSPORE-SPECIFIC PROMOTER 2"/>
    <property type="match status" value="1"/>
</dbReference>
<dbReference type="RefSeq" id="XP_071919960.1">
    <property type="nucleotide sequence ID" value="XM_072063859.1"/>
</dbReference>
<accession>A0ABM4VKA2</accession>
<evidence type="ECO:0000313" key="2">
    <source>
        <dbReference type="Proteomes" id="UP001652660"/>
    </source>
</evidence>
<gene>
    <name evidence="3" type="primary">LOC140013768</name>
</gene>
<feature type="compositionally biased region" description="Low complexity" evidence="1">
    <location>
        <begin position="105"/>
        <end position="120"/>
    </location>
</feature>
<dbReference type="GeneID" id="140013768"/>
<name>A0ABM4VKA2_COFAR</name>
<reference evidence="3" key="1">
    <citation type="submission" date="2025-08" db="UniProtKB">
        <authorList>
            <consortium name="RefSeq"/>
        </authorList>
    </citation>
    <scope>IDENTIFICATION</scope>
    <source>
        <tissue evidence="3">Leaves</tissue>
    </source>
</reference>